<feature type="domain" description="CCHC-type" evidence="2">
    <location>
        <begin position="372"/>
        <end position="388"/>
    </location>
</feature>
<comment type="caution">
    <text evidence="3">The sequence shown here is derived from an EMBL/GenBank/DDBJ whole genome shotgun (WGS) entry which is preliminary data.</text>
</comment>
<name>A0ABR0S4Z4_9HYPO</name>
<accession>A0ABR0S4Z4</accession>
<dbReference type="InterPro" id="IPR001878">
    <property type="entry name" value="Znf_CCHC"/>
</dbReference>
<feature type="domain" description="CCHC-type" evidence="2">
    <location>
        <begin position="325"/>
        <end position="341"/>
    </location>
</feature>
<proteinExistence type="predicted"/>
<evidence type="ECO:0000313" key="4">
    <source>
        <dbReference type="Proteomes" id="UP001338125"/>
    </source>
</evidence>
<reference evidence="3 4" key="1">
    <citation type="submission" date="2024-01" db="EMBL/GenBank/DDBJ databases">
        <title>Complete genome of Cladobotryum mycophilum ATHUM6906.</title>
        <authorList>
            <person name="Christinaki A.C."/>
            <person name="Myridakis A.I."/>
            <person name="Kouvelis V.N."/>
        </authorList>
    </citation>
    <scope>NUCLEOTIDE SEQUENCE [LARGE SCALE GENOMIC DNA]</scope>
    <source>
        <strain evidence="3 4">ATHUM6906</strain>
    </source>
</reference>
<feature type="region of interest" description="Disordered" evidence="1">
    <location>
        <begin position="210"/>
        <end position="242"/>
    </location>
</feature>
<feature type="region of interest" description="Disordered" evidence="1">
    <location>
        <begin position="1"/>
        <end position="105"/>
    </location>
</feature>
<feature type="compositionally biased region" description="Polar residues" evidence="1">
    <location>
        <begin position="257"/>
        <end position="272"/>
    </location>
</feature>
<feature type="domain" description="CCHC-type" evidence="2">
    <location>
        <begin position="307"/>
        <end position="323"/>
    </location>
</feature>
<feature type="region of interest" description="Disordered" evidence="1">
    <location>
        <begin position="255"/>
        <end position="285"/>
    </location>
</feature>
<dbReference type="Proteomes" id="UP001338125">
    <property type="component" value="Unassembled WGS sequence"/>
</dbReference>
<evidence type="ECO:0000313" key="3">
    <source>
        <dbReference type="EMBL" id="KAK5987233.1"/>
    </source>
</evidence>
<feature type="compositionally biased region" description="Basic and acidic residues" evidence="1">
    <location>
        <begin position="82"/>
        <end position="96"/>
    </location>
</feature>
<dbReference type="InterPro" id="IPR036875">
    <property type="entry name" value="Znf_CCHC_sf"/>
</dbReference>
<evidence type="ECO:0000259" key="2">
    <source>
        <dbReference type="SMART" id="SM00343"/>
    </source>
</evidence>
<feature type="domain" description="CCHC-type" evidence="2">
    <location>
        <begin position="345"/>
        <end position="361"/>
    </location>
</feature>
<dbReference type="SUPFAM" id="SSF57756">
    <property type="entry name" value="Retrovirus zinc finger-like domains"/>
    <property type="match status" value="2"/>
</dbReference>
<organism evidence="3 4">
    <name type="scientific">Cladobotryum mycophilum</name>
    <dbReference type="NCBI Taxonomy" id="491253"/>
    <lineage>
        <taxon>Eukaryota</taxon>
        <taxon>Fungi</taxon>
        <taxon>Dikarya</taxon>
        <taxon>Ascomycota</taxon>
        <taxon>Pezizomycotina</taxon>
        <taxon>Sordariomycetes</taxon>
        <taxon>Hypocreomycetidae</taxon>
        <taxon>Hypocreales</taxon>
        <taxon>Hypocreaceae</taxon>
        <taxon>Cladobotryum</taxon>
    </lineage>
</organism>
<evidence type="ECO:0000256" key="1">
    <source>
        <dbReference type="SAM" id="MobiDB-lite"/>
    </source>
</evidence>
<dbReference type="EMBL" id="JAVFKD010000016">
    <property type="protein sequence ID" value="KAK5987233.1"/>
    <property type="molecule type" value="Genomic_DNA"/>
</dbReference>
<feature type="compositionally biased region" description="Polar residues" evidence="1">
    <location>
        <begin position="36"/>
        <end position="47"/>
    </location>
</feature>
<feature type="compositionally biased region" description="Acidic residues" evidence="1">
    <location>
        <begin position="69"/>
        <end position="81"/>
    </location>
</feature>
<keyword evidence="4" id="KW-1185">Reference proteome</keyword>
<sequence length="438" mass="46858">MASEEPNPGGFISISSSEDEAPPPKKKRTLQVDDASLTNPADDSLTNRSKRARVSSSAGSISDAKGSEEGEINENEGELDDAEGRTSVEGGGEKNSEGVFLPQDPPLYDNDSVTFQLPVFSQKREGSWFTRFKGWVQVFYSSNSQHAALLTPALVSAAYTRYIDSHSGLKQSKKRGAKQAAAKLDETGALASFLRNLQSSGEFQQHGDVAIRPDSQSNPPAESAEAGQESGSGGKNSSDQPVATLGSVYVVDGVKQENPNTQDPAASSQSNGPDGPTMAHKEGVPTGDDALAQQRRYFPSASDPTNMCLLCSREGHIATGCTRSLCSFCGKDDHWSFACSTIPTRCGKCKQLGHASKGCVEKLALTKDEGLSCLYCKARDHLENQCTQAWRSFQPEAGLIKTVVSLPPPAPFVEMNSTTRLTANNVHLNLSLVTRRGH</sequence>
<gene>
    <name evidence="3" type="ORF">PT974_11357</name>
</gene>
<protein>
    <submittedName>
        <fullName evidence="3">Protein AIR2-like protein</fullName>
    </submittedName>
</protein>
<dbReference type="SMART" id="SM00343">
    <property type="entry name" value="ZnF_C2HC"/>
    <property type="match status" value="4"/>
</dbReference>
<dbReference type="Gene3D" id="4.10.60.10">
    <property type="entry name" value="Zinc finger, CCHC-type"/>
    <property type="match status" value="2"/>
</dbReference>